<organism evidence="2 3">
    <name type="scientific">Anoxybacillus flavithermus</name>
    <dbReference type="NCBI Taxonomy" id="33934"/>
    <lineage>
        <taxon>Bacteria</taxon>
        <taxon>Bacillati</taxon>
        <taxon>Bacillota</taxon>
        <taxon>Bacilli</taxon>
        <taxon>Bacillales</taxon>
        <taxon>Anoxybacillaceae</taxon>
        <taxon>Anoxybacillus</taxon>
    </lineage>
</organism>
<dbReference type="InterPro" id="IPR043168">
    <property type="entry name" value="DegV_C"/>
</dbReference>
<dbReference type="Gene3D" id="3.40.50.10170">
    <property type="match status" value="1"/>
</dbReference>
<proteinExistence type="predicted"/>
<dbReference type="AlphaFoldDB" id="A0A178TEQ5"/>
<gene>
    <name evidence="2" type="ORF">TAF16_1931</name>
</gene>
<dbReference type="EMBL" id="LUCQ01000111">
    <property type="protein sequence ID" value="OAO78182.1"/>
    <property type="molecule type" value="Genomic_DNA"/>
</dbReference>
<sequence>MMKTAILTDSTAYIPKHIREQLNIHIIPLSVVFGTETYREEIDMSAEDFFAKVKTSEQLPTTSQPPIGLFVETFEQLAKQYDAVISIHLSSGISGTYQGAVSAGQMVEGIQVYAYDSEISCMMQGFYAIEAAEMAQAGEHPEAIIARLDEMKQSVRAYFMVDDLSHLQRGGRLSGAQAFIGSLLQVKPILHFVDKVIVPFEKIRTRKKALSRIEELFAEDANLGVPMRAVIIHANREEEARAWKEKLEQQYPHVEFFLSYFGPVIGTHLGEGAMGFGWYKK</sequence>
<reference evidence="2 3" key="1">
    <citation type="submission" date="2016-03" db="EMBL/GenBank/DDBJ databases">
        <title>Spore heat resistance.</title>
        <authorList>
            <person name="Boekhorst J."/>
            <person name="Berendsen E.M."/>
            <person name="Wells-Bennik M.H."/>
            <person name="Kuipers O.P."/>
        </authorList>
    </citation>
    <scope>NUCLEOTIDE SEQUENCE [LARGE SCALE GENOMIC DNA]</scope>
    <source>
        <strain evidence="2 3">AF16</strain>
    </source>
</reference>
<keyword evidence="1" id="KW-0446">Lipid-binding</keyword>
<dbReference type="InterPro" id="IPR050270">
    <property type="entry name" value="DegV_domain_contain"/>
</dbReference>
<evidence type="ECO:0000313" key="3">
    <source>
        <dbReference type="Proteomes" id="UP000078336"/>
    </source>
</evidence>
<evidence type="ECO:0000313" key="2">
    <source>
        <dbReference type="EMBL" id="OAO78182.1"/>
    </source>
</evidence>
<dbReference type="PANTHER" id="PTHR33434">
    <property type="entry name" value="DEGV DOMAIN-CONTAINING PROTEIN DR_1986-RELATED"/>
    <property type="match status" value="1"/>
</dbReference>
<dbReference type="PATRIC" id="fig|33934.6.peg.871"/>
<keyword evidence="3" id="KW-1185">Reference proteome</keyword>
<name>A0A178TEQ5_9BACL</name>
<dbReference type="GO" id="GO:0008289">
    <property type="term" value="F:lipid binding"/>
    <property type="evidence" value="ECO:0007669"/>
    <property type="project" value="UniProtKB-KW"/>
</dbReference>
<dbReference type="Proteomes" id="UP000078336">
    <property type="component" value="Unassembled WGS sequence"/>
</dbReference>
<dbReference type="PANTHER" id="PTHR33434:SF2">
    <property type="entry name" value="FATTY ACID-BINDING PROTEIN TM_1468"/>
    <property type="match status" value="1"/>
</dbReference>
<accession>A0A178TEQ5</accession>
<evidence type="ECO:0000256" key="1">
    <source>
        <dbReference type="ARBA" id="ARBA00023121"/>
    </source>
</evidence>
<comment type="caution">
    <text evidence="2">The sequence shown here is derived from an EMBL/GenBank/DDBJ whole genome shotgun (WGS) entry which is preliminary data.</text>
</comment>
<dbReference type="PROSITE" id="PS51482">
    <property type="entry name" value="DEGV"/>
    <property type="match status" value="1"/>
</dbReference>
<dbReference type="NCBIfam" id="TIGR00762">
    <property type="entry name" value="DegV"/>
    <property type="match status" value="1"/>
</dbReference>
<dbReference type="InterPro" id="IPR003797">
    <property type="entry name" value="DegV"/>
</dbReference>
<dbReference type="Pfam" id="PF02645">
    <property type="entry name" value="DegV"/>
    <property type="match status" value="1"/>
</dbReference>
<dbReference type="Gene3D" id="3.30.1180.10">
    <property type="match status" value="1"/>
</dbReference>
<dbReference type="SUPFAM" id="SSF82549">
    <property type="entry name" value="DAK1/DegV-like"/>
    <property type="match status" value="1"/>
</dbReference>
<protein>
    <submittedName>
        <fullName evidence="2">DegV family protein</fullName>
    </submittedName>
</protein>